<dbReference type="NCBIfam" id="TIGR02436">
    <property type="entry name" value="four helix bundle protein"/>
    <property type="match status" value="1"/>
</dbReference>
<reference evidence="1 2" key="1">
    <citation type="submission" date="2019-12" db="EMBL/GenBank/DDBJ databases">
        <title>Neisseriaceae gen. nov. sp. Genome sequencing and assembly.</title>
        <authorList>
            <person name="Liu Z."/>
            <person name="Li A."/>
        </authorList>
    </citation>
    <scope>NUCLEOTIDE SEQUENCE [LARGE SCALE GENOMIC DNA]</scope>
    <source>
        <strain evidence="1 2">B2N2-7</strain>
    </source>
</reference>
<dbReference type="InterPro" id="IPR012657">
    <property type="entry name" value="23S_rRNA-intervening_sequence"/>
</dbReference>
<dbReference type="EMBL" id="WSSB01000010">
    <property type="protein sequence ID" value="MXR37665.1"/>
    <property type="molecule type" value="Genomic_DNA"/>
</dbReference>
<comment type="caution">
    <text evidence="1">The sequence shown here is derived from an EMBL/GenBank/DDBJ whole genome shotgun (WGS) entry which is preliminary data.</text>
</comment>
<dbReference type="Pfam" id="PF05635">
    <property type="entry name" value="23S_rRNA_IVP"/>
    <property type="match status" value="1"/>
</dbReference>
<sequence length="123" mass="13978">MFYLHKQLDVWQQSMNLSVDIYRLTASFPVEERYGLSQQMRRASVSIPSNIAEGCGRASLRDYLHFVAIARGSLNELETQLELALRLGFRQPDPNLERSVISVGQLVNGLYRSLKRKLEPPAG</sequence>
<dbReference type="InterPro" id="IPR036583">
    <property type="entry name" value="23S_rRNA_IVS_sf"/>
</dbReference>
<evidence type="ECO:0000313" key="2">
    <source>
        <dbReference type="Proteomes" id="UP000467214"/>
    </source>
</evidence>
<name>A0A845BMT9_9NEIS</name>
<keyword evidence="2" id="KW-1185">Reference proteome</keyword>
<evidence type="ECO:0000313" key="1">
    <source>
        <dbReference type="EMBL" id="MXR37665.1"/>
    </source>
</evidence>
<dbReference type="AlphaFoldDB" id="A0A845BMT9"/>
<dbReference type="RefSeq" id="WP_160797387.1">
    <property type="nucleotide sequence ID" value="NZ_WSSB01000010.1"/>
</dbReference>
<dbReference type="PANTHER" id="PTHR38471:SF2">
    <property type="entry name" value="FOUR HELIX BUNDLE PROTEIN"/>
    <property type="match status" value="1"/>
</dbReference>
<proteinExistence type="predicted"/>
<protein>
    <submittedName>
        <fullName evidence="1">Four helix bundle protein</fullName>
    </submittedName>
</protein>
<dbReference type="PANTHER" id="PTHR38471">
    <property type="entry name" value="FOUR HELIX BUNDLE PROTEIN"/>
    <property type="match status" value="1"/>
</dbReference>
<organism evidence="1 2">
    <name type="scientific">Craterilacuibacter sinensis</name>
    <dbReference type="NCBI Taxonomy" id="2686017"/>
    <lineage>
        <taxon>Bacteria</taxon>
        <taxon>Pseudomonadati</taxon>
        <taxon>Pseudomonadota</taxon>
        <taxon>Betaproteobacteria</taxon>
        <taxon>Neisseriales</taxon>
        <taxon>Neisseriaceae</taxon>
        <taxon>Craterilacuibacter</taxon>
    </lineage>
</organism>
<gene>
    <name evidence="1" type="ORF">GQF02_11845</name>
</gene>
<dbReference type="Gene3D" id="1.20.1440.60">
    <property type="entry name" value="23S rRNA-intervening sequence"/>
    <property type="match status" value="1"/>
</dbReference>
<dbReference type="Proteomes" id="UP000467214">
    <property type="component" value="Unassembled WGS sequence"/>
</dbReference>
<accession>A0A845BMT9</accession>
<dbReference type="SUPFAM" id="SSF158446">
    <property type="entry name" value="IVS-encoded protein-like"/>
    <property type="match status" value="1"/>
</dbReference>
<dbReference type="CDD" id="cd16377">
    <property type="entry name" value="23S_rRNA_IVP_like"/>
    <property type="match status" value="1"/>
</dbReference>